<feature type="compositionally biased region" description="Polar residues" evidence="1">
    <location>
        <begin position="159"/>
        <end position="170"/>
    </location>
</feature>
<comment type="caution">
    <text evidence="2">The sequence shown here is derived from an EMBL/GenBank/DDBJ whole genome shotgun (WGS) entry which is preliminary data.</text>
</comment>
<dbReference type="EMBL" id="JALJOV010000719">
    <property type="protein sequence ID" value="KAK9861665.1"/>
    <property type="molecule type" value="Genomic_DNA"/>
</dbReference>
<dbReference type="AlphaFoldDB" id="A0AAW1SYT7"/>
<sequence>MRTAHTAPYGESWGKSFAPDPGAYFHDSTLLWNDGCLSKKGFGTLVSQSKKGLLTPRYEGPGPGAYNARQEILTAKRRSFSTADSSQKVEDYPGPGAYSPGTHWPSDNDVECCESGAVAAFRGSSRSSHPTVWGISRSPGVGTYDQASENHHTRAVPFQGSSNSSRTTNSAKDKVPVSLTDEDQRRIRRLHGRLAWQAGSQRTASQRPFNETPARQQVFSHTRAALHDIPTEQDRFGRPLHPRVHQASLPGPGSYNVPGSLRLSAASQAAPFNVCERRPDISKARKVDAPGPAFYKSSAQRQHASHHTSLCLPGVFLI</sequence>
<dbReference type="PANTHER" id="PTHR21580:SF28">
    <property type="entry name" value="BOREALIN N-TERMINAL DOMAIN-CONTAINING PROTEIN-RELATED"/>
    <property type="match status" value="1"/>
</dbReference>
<dbReference type="Proteomes" id="UP001485043">
    <property type="component" value="Unassembled WGS sequence"/>
</dbReference>
<feature type="region of interest" description="Disordered" evidence="1">
    <location>
        <begin position="233"/>
        <end position="253"/>
    </location>
</feature>
<evidence type="ECO:0000256" key="1">
    <source>
        <dbReference type="SAM" id="MobiDB-lite"/>
    </source>
</evidence>
<dbReference type="InterPro" id="IPR010736">
    <property type="entry name" value="SHIPPO-rpt"/>
</dbReference>
<evidence type="ECO:0000313" key="2">
    <source>
        <dbReference type="EMBL" id="KAK9861665.1"/>
    </source>
</evidence>
<name>A0AAW1SYT7_9CHLO</name>
<keyword evidence="3" id="KW-1185">Reference proteome</keyword>
<proteinExistence type="predicted"/>
<feature type="region of interest" description="Disordered" evidence="1">
    <location>
        <begin position="77"/>
        <end position="102"/>
    </location>
</feature>
<protein>
    <submittedName>
        <fullName evidence="2">Uncharacterized protein</fullName>
    </submittedName>
</protein>
<dbReference type="Pfam" id="PF07004">
    <property type="entry name" value="SHIPPO-rpt"/>
    <property type="match status" value="3"/>
</dbReference>
<dbReference type="PANTHER" id="PTHR21580">
    <property type="entry name" value="SHIPPO-1-RELATED"/>
    <property type="match status" value="1"/>
</dbReference>
<dbReference type="InterPro" id="IPR051291">
    <property type="entry name" value="CIMAP"/>
</dbReference>
<gene>
    <name evidence="2" type="ORF">WJX84_005236</name>
</gene>
<evidence type="ECO:0000313" key="3">
    <source>
        <dbReference type="Proteomes" id="UP001485043"/>
    </source>
</evidence>
<accession>A0AAW1SYT7</accession>
<feature type="region of interest" description="Disordered" evidence="1">
    <location>
        <begin position="154"/>
        <end position="179"/>
    </location>
</feature>
<organism evidence="2 3">
    <name type="scientific">Apatococcus fuscideae</name>
    <dbReference type="NCBI Taxonomy" id="2026836"/>
    <lineage>
        <taxon>Eukaryota</taxon>
        <taxon>Viridiplantae</taxon>
        <taxon>Chlorophyta</taxon>
        <taxon>core chlorophytes</taxon>
        <taxon>Trebouxiophyceae</taxon>
        <taxon>Chlorellales</taxon>
        <taxon>Chlorellaceae</taxon>
        <taxon>Apatococcus</taxon>
    </lineage>
</organism>
<reference evidence="2 3" key="1">
    <citation type="journal article" date="2024" name="Nat. Commun.">
        <title>Phylogenomics reveals the evolutionary origins of lichenization in chlorophyte algae.</title>
        <authorList>
            <person name="Puginier C."/>
            <person name="Libourel C."/>
            <person name="Otte J."/>
            <person name="Skaloud P."/>
            <person name="Haon M."/>
            <person name="Grisel S."/>
            <person name="Petersen M."/>
            <person name="Berrin J.G."/>
            <person name="Delaux P.M."/>
            <person name="Dal Grande F."/>
            <person name="Keller J."/>
        </authorList>
    </citation>
    <scope>NUCLEOTIDE SEQUENCE [LARGE SCALE GENOMIC DNA]</scope>
    <source>
        <strain evidence="2 3">SAG 2523</strain>
    </source>
</reference>